<evidence type="ECO:0000256" key="2">
    <source>
        <dbReference type="ARBA" id="ARBA00016807"/>
    </source>
</evidence>
<evidence type="ECO:0000256" key="3">
    <source>
        <dbReference type="ARBA" id="ARBA00023015"/>
    </source>
</evidence>
<dbReference type="Proteomes" id="UP000494040">
    <property type="component" value="Unassembled WGS sequence"/>
</dbReference>
<evidence type="ECO:0000256" key="5">
    <source>
        <dbReference type="ARBA" id="ARBA00025466"/>
    </source>
</evidence>
<organism evidence="7 8">
    <name type="scientific">Cimex lectularius</name>
    <name type="common">Bed bug</name>
    <name type="synonym">Acanthia lectularia</name>
    <dbReference type="NCBI Taxonomy" id="79782"/>
    <lineage>
        <taxon>Eukaryota</taxon>
        <taxon>Metazoa</taxon>
        <taxon>Ecdysozoa</taxon>
        <taxon>Arthropoda</taxon>
        <taxon>Hexapoda</taxon>
        <taxon>Insecta</taxon>
        <taxon>Pterygota</taxon>
        <taxon>Neoptera</taxon>
        <taxon>Paraneoptera</taxon>
        <taxon>Hemiptera</taxon>
        <taxon>Heteroptera</taxon>
        <taxon>Panheteroptera</taxon>
        <taxon>Cimicomorpha</taxon>
        <taxon>Cimicidae</taxon>
        <taxon>Cimex</taxon>
    </lineage>
</organism>
<comment type="subunit">
    <text evidence="1">Self-associates forming complexes of several hundred monomers.</text>
</comment>
<dbReference type="Pfam" id="PF13873">
    <property type="entry name" value="Myb_DNA-bind_5"/>
    <property type="match status" value="1"/>
</dbReference>
<evidence type="ECO:0000259" key="6">
    <source>
        <dbReference type="Pfam" id="PF13873"/>
    </source>
</evidence>
<evidence type="ECO:0000256" key="4">
    <source>
        <dbReference type="ARBA" id="ARBA00023163"/>
    </source>
</evidence>
<name>A0A8I6TMW5_CIMLE</name>
<reference evidence="7" key="1">
    <citation type="submission" date="2022-01" db="UniProtKB">
        <authorList>
            <consortium name="EnsemblMetazoa"/>
        </authorList>
    </citation>
    <scope>IDENTIFICATION</scope>
</reference>
<keyword evidence="4" id="KW-0804">Transcription</keyword>
<accession>A0A8I6TMW5</accession>
<evidence type="ECO:0000256" key="1">
    <source>
        <dbReference type="ARBA" id="ARBA00011764"/>
    </source>
</evidence>
<dbReference type="KEGG" id="clec:112128059"/>
<dbReference type="EnsemblMetazoa" id="XM_024229832.1">
    <property type="protein sequence ID" value="XP_024085600.1"/>
    <property type="gene ID" value="LOC112128059"/>
</dbReference>
<evidence type="ECO:0000313" key="7">
    <source>
        <dbReference type="EnsemblMetazoa" id="XP_024085600.1"/>
    </source>
</evidence>
<keyword evidence="8" id="KW-1185">Reference proteome</keyword>
<dbReference type="OrthoDB" id="6626591at2759"/>
<sequence>YVEQRAANFTKTEENILLDLVRKYVLIVEHKKADAVSAKQKADCWQQITESGPPLPADDSQDKVLMDILGTQLTGFQSQYDDDKIRYSL</sequence>
<dbReference type="AlphaFoldDB" id="A0A8I6TMW5"/>
<evidence type="ECO:0000313" key="8">
    <source>
        <dbReference type="Proteomes" id="UP000494040"/>
    </source>
</evidence>
<dbReference type="GeneID" id="112128059"/>
<dbReference type="RefSeq" id="XP_024085600.1">
    <property type="nucleotide sequence ID" value="XM_024229832.1"/>
</dbReference>
<comment type="function">
    <text evidence="5">Involved in transvection phenomena (= synapsis-dependent gene expression), where the synaptic pairing of chromosomes carrying genes with which zeste interacts influences the expression of these genes. Zeste binds to DNA and stimulates transcription from a nearby promoter.</text>
</comment>
<proteinExistence type="predicted"/>
<keyword evidence="3" id="KW-0805">Transcription regulation</keyword>
<protein>
    <recommendedName>
        <fullName evidence="2">Regulatory protein zeste</fullName>
    </recommendedName>
</protein>
<dbReference type="InterPro" id="IPR028002">
    <property type="entry name" value="Myb_DNA-bind_5"/>
</dbReference>
<feature type="domain" description="Myb/SANT-like DNA-binding" evidence="6">
    <location>
        <begin position="5"/>
        <end position="50"/>
    </location>
</feature>